<reference evidence="3 4" key="1">
    <citation type="submission" date="2024-09" db="EMBL/GenBank/DDBJ databases">
        <authorList>
            <person name="Sun Q."/>
            <person name="Mori K."/>
        </authorList>
    </citation>
    <scope>NUCLEOTIDE SEQUENCE [LARGE SCALE GENOMIC DNA]</scope>
    <source>
        <strain evidence="3 4">CCM 8677</strain>
    </source>
</reference>
<evidence type="ECO:0000256" key="2">
    <source>
        <dbReference type="SAM" id="SignalP"/>
    </source>
</evidence>
<dbReference type="EMBL" id="JBHLXJ010000003">
    <property type="protein sequence ID" value="MFC0348815.1"/>
    <property type="molecule type" value="Genomic_DNA"/>
</dbReference>
<evidence type="ECO:0008006" key="5">
    <source>
        <dbReference type="Google" id="ProtNLM"/>
    </source>
</evidence>
<comment type="caution">
    <text evidence="3">The sequence shown here is derived from an EMBL/GenBank/DDBJ whole genome shotgun (WGS) entry which is preliminary data.</text>
</comment>
<gene>
    <name evidence="3" type="ORF">ACFFJH_03275</name>
</gene>
<dbReference type="Proteomes" id="UP001589844">
    <property type="component" value="Unassembled WGS sequence"/>
</dbReference>
<proteinExistence type="predicted"/>
<protein>
    <recommendedName>
        <fullName evidence="5">Lipoprotein</fullName>
    </recommendedName>
</protein>
<feature type="region of interest" description="Disordered" evidence="1">
    <location>
        <begin position="127"/>
        <end position="147"/>
    </location>
</feature>
<keyword evidence="4" id="KW-1185">Reference proteome</keyword>
<evidence type="ECO:0000313" key="3">
    <source>
        <dbReference type="EMBL" id="MFC0348815.1"/>
    </source>
</evidence>
<keyword evidence="2" id="KW-0732">Signal</keyword>
<dbReference type="RefSeq" id="WP_390210028.1">
    <property type="nucleotide sequence ID" value="NZ_JBHLXJ010000003.1"/>
</dbReference>
<feature type="chain" id="PRO_5045769400" description="Lipoprotein" evidence="2">
    <location>
        <begin position="21"/>
        <end position="147"/>
    </location>
</feature>
<evidence type="ECO:0000313" key="4">
    <source>
        <dbReference type="Proteomes" id="UP001589844"/>
    </source>
</evidence>
<sequence>MKIPSSFVFAIAAIFLSGCAANKANFSATSEKTTLQLKGKALSELPYQLDLDAKATGQYEFVSTSPEGKKMYGILPLHVNGTKMGMSIAFFAPALAIGGFRDAYGFYQFDPANNLLRYKLKEEDEWRMTQPTKLESERARAALEPAQ</sequence>
<name>A0ABV6IAG5_9BURK</name>
<organism evidence="3 4">
    <name type="scientific">Undibacterium danionis</name>
    <dbReference type="NCBI Taxonomy" id="1812100"/>
    <lineage>
        <taxon>Bacteria</taxon>
        <taxon>Pseudomonadati</taxon>
        <taxon>Pseudomonadota</taxon>
        <taxon>Betaproteobacteria</taxon>
        <taxon>Burkholderiales</taxon>
        <taxon>Oxalobacteraceae</taxon>
        <taxon>Undibacterium</taxon>
    </lineage>
</organism>
<feature type="signal peptide" evidence="2">
    <location>
        <begin position="1"/>
        <end position="20"/>
    </location>
</feature>
<accession>A0ABV6IAG5</accession>
<evidence type="ECO:0000256" key="1">
    <source>
        <dbReference type="SAM" id="MobiDB-lite"/>
    </source>
</evidence>
<dbReference type="PROSITE" id="PS51257">
    <property type="entry name" value="PROKAR_LIPOPROTEIN"/>
    <property type="match status" value="1"/>
</dbReference>